<organism evidence="3 4">
    <name type="scientific">Actinokineospora fastidiosa</name>
    <dbReference type="NCBI Taxonomy" id="1816"/>
    <lineage>
        <taxon>Bacteria</taxon>
        <taxon>Bacillati</taxon>
        <taxon>Actinomycetota</taxon>
        <taxon>Actinomycetes</taxon>
        <taxon>Pseudonocardiales</taxon>
        <taxon>Pseudonocardiaceae</taxon>
        <taxon>Actinokineospora</taxon>
    </lineage>
</organism>
<gene>
    <name evidence="3" type="ORF">GCM10010171_45410</name>
</gene>
<dbReference type="InterPro" id="IPR050764">
    <property type="entry name" value="CbbQ/NirQ/NorQ/GpvN"/>
</dbReference>
<dbReference type="PANTHER" id="PTHR42759:SF1">
    <property type="entry name" value="MAGNESIUM-CHELATASE SUBUNIT CHLD"/>
    <property type="match status" value="1"/>
</dbReference>
<dbReference type="Proteomes" id="UP000660680">
    <property type="component" value="Unassembled WGS sequence"/>
</dbReference>
<name>A0A918GLN9_9PSEU</name>
<reference evidence="3" key="2">
    <citation type="submission" date="2020-09" db="EMBL/GenBank/DDBJ databases">
        <authorList>
            <person name="Sun Q."/>
            <person name="Ohkuma M."/>
        </authorList>
    </citation>
    <scope>NUCLEOTIDE SEQUENCE</scope>
    <source>
        <strain evidence="3">JCM 3276</strain>
    </source>
</reference>
<dbReference type="InterPro" id="IPR011704">
    <property type="entry name" value="ATPase_dyneun-rel_AAA"/>
</dbReference>
<feature type="region of interest" description="Disordered" evidence="1">
    <location>
        <begin position="167"/>
        <end position="188"/>
    </location>
</feature>
<dbReference type="SUPFAM" id="SSF52540">
    <property type="entry name" value="P-loop containing nucleoside triphosphate hydrolases"/>
    <property type="match status" value="1"/>
</dbReference>
<dbReference type="Pfam" id="PF07728">
    <property type="entry name" value="AAA_5"/>
    <property type="match status" value="1"/>
</dbReference>
<feature type="domain" description="AAA+ ATPase" evidence="2">
    <location>
        <begin position="76"/>
        <end position="272"/>
    </location>
</feature>
<protein>
    <submittedName>
        <fullName evidence="3">ATPase AAA</fullName>
    </submittedName>
</protein>
<evidence type="ECO:0000313" key="3">
    <source>
        <dbReference type="EMBL" id="GGS45266.1"/>
    </source>
</evidence>
<evidence type="ECO:0000313" key="4">
    <source>
        <dbReference type="Proteomes" id="UP000660680"/>
    </source>
</evidence>
<dbReference type="SMART" id="SM00382">
    <property type="entry name" value="AAA"/>
    <property type="match status" value="1"/>
</dbReference>
<feature type="region of interest" description="Disordered" evidence="1">
    <location>
        <begin position="1"/>
        <end position="25"/>
    </location>
</feature>
<dbReference type="EMBL" id="BMRB01000004">
    <property type="protein sequence ID" value="GGS45266.1"/>
    <property type="molecule type" value="Genomic_DNA"/>
</dbReference>
<keyword evidence="4" id="KW-1185">Reference proteome</keyword>
<accession>A0A918GLN9</accession>
<proteinExistence type="predicted"/>
<feature type="compositionally biased region" description="Basic and acidic residues" evidence="1">
    <location>
        <begin position="1"/>
        <end position="10"/>
    </location>
</feature>
<reference evidence="3" key="1">
    <citation type="journal article" date="2014" name="Int. J. Syst. Evol. Microbiol.">
        <title>Complete genome sequence of Corynebacterium casei LMG S-19264T (=DSM 44701T), isolated from a smear-ripened cheese.</title>
        <authorList>
            <consortium name="US DOE Joint Genome Institute (JGI-PGF)"/>
            <person name="Walter F."/>
            <person name="Albersmeier A."/>
            <person name="Kalinowski J."/>
            <person name="Ruckert C."/>
        </authorList>
    </citation>
    <scope>NUCLEOTIDE SEQUENCE</scope>
    <source>
        <strain evidence="3">JCM 3276</strain>
    </source>
</reference>
<dbReference type="Gene3D" id="3.40.50.300">
    <property type="entry name" value="P-loop containing nucleotide triphosphate hydrolases"/>
    <property type="match status" value="1"/>
</dbReference>
<dbReference type="InterPro" id="IPR027417">
    <property type="entry name" value="P-loop_NTPase"/>
</dbReference>
<dbReference type="PANTHER" id="PTHR42759">
    <property type="entry name" value="MOXR FAMILY PROTEIN"/>
    <property type="match status" value="1"/>
</dbReference>
<dbReference type="InterPro" id="IPR003593">
    <property type="entry name" value="AAA+_ATPase"/>
</dbReference>
<evidence type="ECO:0000259" key="2">
    <source>
        <dbReference type="SMART" id="SM00382"/>
    </source>
</evidence>
<comment type="caution">
    <text evidence="3">The sequence shown here is derived from an EMBL/GenBank/DDBJ whole genome shotgun (WGS) entry which is preliminary data.</text>
</comment>
<sequence length="359" mass="39071">MTDVTDRTGDLDSATSTDLDGTGSEPADVRLLRHLEPLLRIPVGEHGDSRHGDSRAGDVYILTPEIETAVKVAVLTGRPLLLGGPPGCGKSSLASFLARRLGVRYHEFVATEDSRPSDLIWRLDAVRRLGDANANALSGRTGRDSTAPYIEPGPLWWALDPESARARGSDGLAEEDQAAPPELLADHTPDRPGAVLLIDEIDKADAAFCNGLLVPLGSRQAFVGPLDFTVRVPTGAPAWSPLTVITTNNERDLPEAFLRRCLVLRLPAPDATRLVEIVGEHFGRLPAPIEQLVRDLAEEVTRPHTGRPVSTAEFLDLVKVLRHLDQAEDSLDDGMLDMLKRITLDKHALYGADERSWLR</sequence>
<dbReference type="GO" id="GO:0016887">
    <property type="term" value="F:ATP hydrolysis activity"/>
    <property type="evidence" value="ECO:0007669"/>
    <property type="project" value="InterPro"/>
</dbReference>
<dbReference type="GO" id="GO:0005524">
    <property type="term" value="F:ATP binding"/>
    <property type="evidence" value="ECO:0007669"/>
    <property type="project" value="InterPro"/>
</dbReference>
<evidence type="ECO:0000256" key="1">
    <source>
        <dbReference type="SAM" id="MobiDB-lite"/>
    </source>
</evidence>
<dbReference type="AlphaFoldDB" id="A0A918GLN9"/>
<dbReference type="RefSeq" id="WP_189212594.1">
    <property type="nucleotide sequence ID" value="NZ_BMRB01000004.1"/>
</dbReference>